<dbReference type="OrthoDB" id="5659946at2"/>
<evidence type="ECO:0000313" key="2">
    <source>
        <dbReference type="Proteomes" id="UP000064201"/>
    </source>
</evidence>
<accession>A0A0G3G3N4</accession>
<dbReference type="Proteomes" id="UP000064201">
    <property type="component" value="Chromosome"/>
</dbReference>
<dbReference type="AlphaFoldDB" id="A0A0G3G3N4"/>
<dbReference type="PATRIC" id="fig|106634.4.peg.2213"/>
<name>A0A0G3G3N4_9GAMM</name>
<dbReference type="EMBL" id="CP011367">
    <property type="protein sequence ID" value="AKJ95820.1"/>
    <property type="molecule type" value="Genomic_DNA"/>
</dbReference>
<dbReference type="STRING" id="106634.TVD_10855"/>
<proteinExistence type="predicted"/>
<protein>
    <submittedName>
        <fullName evidence="1">Uncharacterized protein</fullName>
    </submittedName>
</protein>
<evidence type="ECO:0000313" key="1">
    <source>
        <dbReference type="EMBL" id="AKJ95820.1"/>
    </source>
</evidence>
<gene>
    <name evidence="1" type="ORF">TVD_10855</name>
</gene>
<organism evidence="1 2">
    <name type="scientific">Thioalkalivibrio versutus</name>
    <dbReference type="NCBI Taxonomy" id="106634"/>
    <lineage>
        <taxon>Bacteria</taxon>
        <taxon>Pseudomonadati</taxon>
        <taxon>Pseudomonadota</taxon>
        <taxon>Gammaproteobacteria</taxon>
        <taxon>Chromatiales</taxon>
        <taxon>Ectothiorhodospiraceae</taxon>
        <taxon>Thioalkalivibrio</taxon>
    </lineage>
</organism>
<dbReference type="KEGG" id="tvr:TVD_10855"/>
<reference evidence="1 2" key="1">
    <citation type="submission" date="2015-04" db="EMBL/GenBank/DDBJ databases">
        <title>Complete Sequence for the Genome of the Thioalkalivibrio versutus D301.</title>
        <authorList>
            <person name="Mu T."/>
            <person name="Zhou J."/>
            <person name="Xu X."/>
        </authorList>
    </citation>
    <scope>NUCLEOTIDE SEQUENCE [LARGE SCALE GENOMIC DNA]</scope>
    <source>
        <strain evidence="1 2">D301</strain>
    </source>
</reference>
<dbReference type="RefSeq" id="WP_018649735.1">
    <property type="nucleotide sequence ID" value="NZ_CP011367.1"/>
</dbReference>
<sequence>MRVLAEFAMKSRSRAVGAVSGFGVAGLFLPPVALLSSALIALVGLRIGLRQALLVMVLSAVVLGVAMFVLIPEAPLFAGVVAGVVQWAPVALLAELLRRTISWRMTLQVAAAVAGIGVLAVHLLVPDLESTWAEAGMALLGPLVEGSETGPQELEAGLRRAAPYLTGLLAGILLLSLTLAVLLGRYWQALLYNPGAFGEEFRGLQFGRMLSAVTLLLAGIGHLGPVPVATELAFILAVLFFLQGIALMHALTFRQGMSSFWLVGMYVLLALAMPQMFLLLATIGVIDAWADIRSRLGPGSAQGGQDSDNNP</sequence>
<keyword evidence="2" id="KW-1185">Reference proteome</keyword>